<dbReference type="EMBL" id="CP002100">
    <property type="protein sequence ID" value="ADN51662.1"/>
    <property type="molecule type" value="Genomic_DNA"/>
</dbReference>
<gene>
    <name evidence="1" type="ordered locus">Vdis_2294</name>
</gene>
<dbReference type="RefSeq" id="WP_013337387.1">
    <property type="nucleotide sequence ID" value="NC_014537.1"/>
</dbReference>
<accession>E1QQQ0</accession>
<reference evidence="1 2" key="1">
    <citation type="journal article" date="2010" name="Stand. Genomic Sci.">
        <title>Complete genome sequence of Vulcanisaeta distributa type strain (IC-017).</title>
        <authorList>
            <person name="Mavromatis K."/>
            <person name="Sikorski J."/>
            <person name="Pabst E."/>
            <person name="Teshima H."/>
            <person name="Lapidus A."/>
            <person name="Lucas S."/>
            <person name="Nolan M."/>
            <person name="Glavina Del Rio T."/>
            <person name="Cheng J.F."/>
            <person name="Bruce D."/>
            <person name="Goodwin L."/>
            <person name="Pitluck S."/>
            <person name="Liolios K."/>
            <person name="Ivanova N."/>
            <person name="Mikhailova N."/>
            <person name="Pati A."/>
            <person name="Chen A."/>
            <person name="Palaniappan K."/>
            <person name="Land M."/>
            <person name="Hauser L."/>
            <person name="Chang Y.J."/>
            <person name="Jeffries C.D."/>
            <person name="Rohde M."/>
            <person name="Spring S."/>
            <person name="Goker M."/>
            <person name="Wirth R."/>
            <person name="Woyke T."/>
            <person name="Bristow J."/>
            <person name="Eisen J.A."/>
            <person name="Markowitz V."/>
            <person name="Hugenholtz P."/>
            <person name="Klenk H.P."/>
            <person name="Kyrpides N.C."/>
        </authorList>
    </citation>
    <scope>NUCLEOTIDE SEQUENCE [LARGE SCALE GENOMIC DNA]</scope>
    <source>
        <strain evidence="2">DSM 14429 / JCM 11212 / NBRC 100878 / IC-017</strain>
    </source>
</reference>
<dbReference type="OrthoDB" id="380965at2157"/>
<sequence>MMGMKSIIRGIRILPIRLRKMAIGNNYSTGDAETNAVANQYNGRSAPHLMIVPTPYALPIIVPIYANERVVKELIKDHYYVLP</sequence>
<dbReference type="eggNOG" id="arCOG13921">
    <property type="taxonomic scope" value="Archaea"/>
</dbReference>
<protein>
    <submittedName>
        <fullName evidence="1">Uncharacterized protein</fullName>
    </submittedName>
</protein>
<dbReference type="AlphaFoldDB" id="E1QQQ0"/>
<organism evidence="1 2">
    <name type="scientific">Vulcanisaeta distributa (strain DSM 14429 / JCM 11212 / NBRC 100878 / IC-017)</name>
    <dbReference type="NCBI Taxonomy" id="572478"/>
    <lineage>
        <taxon>Archaea</taxon>
        <taxon>Thermoproteota</taxon>
        <taxon>Thermoprotei</taxon>
        <taxon>Thermoproteales</taxon>
        <taxon>Thermoproteaceae</taxon>
        <taxon>Vulcanisaeta</taxon>
    </lineage>
</organism>
<dbReference type="Proteomes" id="UP000006681">
    <property type="component" value="Chromosome"/>
</dbReference>
<evidence type="ECO:0000313" key="2">
    <source>
        <dbReference type="Proteomes" id="UP000006681"/>
    </source>
</evidence>
<dbReference type="GeneID" id="9753249"/>
<dbReference type="STRING" id="572478.Vdis_2294"/>
<reference evidence="2" key="2">
    <citation type="journal article" date="2010" name="Stand. Genomic Sci.">
        <title>Complete genome sequence of Vulcanisaeta distributa type strain (IC-017T).</title>
        <authorList>
            <person name="Mavromatis K."/>
            <person name="Sikorski J."/>
            <person name="Pabst E."/>
            <person name="Teshima H."/>
            <person name="Lapidus A."/>
            <person name="Lucas S."/>
            <person name="Nolan M."/>
            <person name="Glavina Del Rio T."/>
            <person name="Cheng J."/>
            <person name="Bruce D."/>
            <person name="Goodwin L."/>
            <person name="Pitluck S."/>
            <person name="Liolios K."/>
            <person name="Ivanova N."/>
            <person name="Mikhailova N."/>
            <person name="Pati A."/>
            <person name="Chen A."/>
            <person name="Palaniappan K."/>
            <person name="Land M."/>
            <person name="Hauser L."/>
            <person name="Chang Y."/>
            <person name="Jeffries C."/>
            <person name="Rohde M."/>
            <person name="Spring S."/>
            <person name="Goker M."/>
            <person name="Wirth R."/>
            <person name="Woyke T."/>
            <person name="Bristow J."/>
            <person name="Eisen J."/>
            <person name="Markowitz V."/>
            <person name="Hugenholtz P."/>
            <person name="Klenk H."/>
            <person name="Kyrpides N."/>
        </authorList>
    </citation>
    <scope>NUCLEOTIDE SEQUENCE [LARGE SCALE GENOMIC DNA]</scope>
    <source>
        <strain evidence="2">DSM 14429 / JCM 11212 / NBRC 100878 / IC-017</strain>
    </source>
</reference>
<evidence type="ECO:0000313" key="1">
    <source>
        <dbReference type="EMBL" id="ADN51662.1"/>
    </source>
</evidence>
<dbReference type="KEGG" id="vdi:Vdis_2294"/>
<dbReference type="HOGENOM" id="CLU_2597949_0_0_2"/>
<proteinExistence type="predicted"/>
<keyword evidence="2" id="KW-1185">Reference proteome</keyword>
<name>E1QQQ0_VULDI</name>